<dbReference type="InterPro" id="IPR000086">
    <property type="entry name" value="NUDIX_hydrolase_dom"/>
</dbReference>
<dbReference type="PANTHER" id="PTHR43222">
    <property type="entry name" value="NUDIX HYDROLASE 23"/>
    <property type="match status" value="1"/>
</dbReference>
<gene>
    <name evidence="2" type="ORF">METZ01_LOCUS50293</name>
</gene>
<dbReference type="PANTHER" id="PTHR43222:SF2">
    <property type="entry name" value="NUDIX HYDROLASE 23, CHLOROPLASTIC"/>
    <property type="match status" value="1"/>
</dbReference>
<dbReference type="Pfam" id="PF14803">
    <property type="entry name" value="Zn_ribbon_Nudix"/>
    <property type="match status" value="1"/>
</dbReference>
<dbReference type="EMBL" id="UINC01002510">
    <property type="protein sequence ID" value="SUZ97439.1"/>
    <property type="molecule type" value="Genomic_DNA"/>
</dbReference>
<evidence type="ECO:0000259" key="1">
    <source>
        <dbReference type="PROSITE" id="PS51462"/>
    </source>
</evidence>
<dbReference type="Gene3D" id="2.20.70.10">
    <property type="match status" value="1"/>
</dbReference>
<feature type="domain" description="Nudix hydrolase" evidence="1">
    <location>
        <begin position="37"/>
        <end position="160"/>
    </location>
</feature>
<accession>A0A381S217</accession>
<proteinExistence type="predicted"/>
<dbReference type="PROSITE" id="PS51462">
    <property type="entry name" value="NUDIX"/>
    <property type="match status" value="1"/>
</dbReference>
<dbReference type="InterPro" id="IPR015797">
    <property type="entry name" value="NUDIX_hydrolase-like_dom_sf"/>
</dbReference>
<protein>
    <recommendedName>
        <fullName evidence="1">Nudix hydrolase domain-containing protein</fullName>
    </recommendedName>
</protein>
<dbReference type="Gene3D" id="3.90.79.10">
    <property type="entry name" value="Nucleoside Triphosphate Pyrophosphohydrolase"/>
    <property type="match status" value="1"/>
</dbReference>
<evidence type="ECO:0000313" key="2">
    <source>
        <dbReference type="EMBL" id="SUZ97439.1"/>
    </source>
</evidence>
<dbReference type="InterPro" id="IPR029401">
    <property type="entry name" value="Nudix_N"/>
</dbReference>
<dbReference type="AlphaFoldDB" id="A0A381S217"/>
<organism evidence="2">
    <name type="scientific">marine metagenome</name>
    <dbReference type="NCBI Taxonomy" id="408172"/>
    <lineage>
        <taxon>unclassified sequences</taxon>
        <taxon>metagenomes</taxon>
        <taxon>ecological metagenomes</taxon>
    </lineage>
</organism>
<reference evidence="2" key="1">
    <citation type="submission" date="2018-05" db="EMBL/GenBank/DDBJ databases">
        <authorList>
            <person name="Lanie J.A."/>
            <person name="Ng W.-L."/>
            <person name="Kazmierczak K.M."/>
            <person name="Andrzejewski T.M."/>
            <person name="Davidsen T.M."/>
            <person name="Wayne K.J."/>
            <person name="Tettelin H."/>
            <person name="Glass J.I."/>
            <person name="Rusch D."/>
            <person name="Podicherti R."/>
            <person name="Tsui H.-C.T."/>
            <person name="Winkler M.E."/>
        </authorList>
    </citation>
    <scope>NUCLEOTIDE SEQUENCE</scope>
</reference>
<sequence length="175" mass="19806">MMKFCSQCGGSIKFEVPKDDDIPRFICTQCDFIHYENPRVVVGSVPMYKDQVLLCLRAIEPRSNYWTLPAGFLENGEGLTDGAAREAKEEALITPIIGPLIAVVDVIHAHQVHVFFRAHLEDLEFGPGKESLDVKLFKLSEIPWEQMAFKTGKIALRAQINKSEDDWKPVYETLP</sequence>
<dbReference type="SUPFAM" id="SSF55811">
    <property type="entry name" value="Nudix"/>
    <property type="match status" value="1"/>
</dbReference>
<dbReference type="Pfam" id="PF00293">
    <property type="entry name" value="NUDIX"/>
    <property type="match status" value="1"/>
</dbReference>
<name>A0A381S217_9ZZZZ</name>